<dbReference type="InterPro" id="IPR000620">
    <property type="entry name" value="EamA_dom"/>
</dbReference>
<feature type="transmembrane region" description="Helical" evidence="2">
    <location>
        <begin position="239"/>
        <end position="259"/>
    </location>
</feature>
<organism evidence="4 5">
    <name type="scientific">Calorimonas adulescens</name>
    <dbReference type="NCBI Taxonomy" id="2606906"/>
    <lineage>
        <taxon>Bacteria</taxon>
        <taxon>Bacillati</taxon>
        <taxon>Bacillota</taxon>
        <taxon>Clostridia</taxon>
        <taxon>Thermoanaerobacterales</taxon>
        <taxon>Thermoanaerobacteraceae</taxon>
        <taxon>Calorimonas</taxon>
    </lineage>
</organism>
<dbReference type="Gene3D" id="1.10.3730.20">
    <property type="match status" value="1"/>
</dbReference>
<evidence type="ECO:0000256" key="2">
    <source>
        <dbReference type="SAM" id="Phobius"/>
    </source>
</evidence>
<sequence>MSMAYLALAGRIILLGMERLIVKGLGNDGDNVEGVFVFFGLGALFLLPFAIGESPDNYTFLLFAFSSGLLYSLANIFYFKSLNIGEISLVTPIGNLSIFFLFVLSVLFLHEKFTFFKVLGIILIFYGTSTLKQEGNFIKSLRAIIYDRSCLYMLIYSFLVANGRIIDKEAGNIASPMLYSFTVYVFVALIMLIYLLLNGRLKDIVGILKNKTLYSIASGFTNAFTYLFLLVAIRTIEVSVAEPLSMLSTIISVTLGSLILKENVQGRITGVILTIAGGWMILL</sequence>
<feature type="transmembrane region" description="Helical" evidence="2">
    <location>
        <begin position="143"/>
        <end position="161"/>
    </location>
</feature>
<keyword evidence="2" id="KW-1133">Transmembrane helix</keyword>
<dbReference type="Proteomes" id="UP000322976">
    <property type="component" value="Unassembled WGS sequence"/>
</dbReference>
<reference evidence="4 5" key="1">
    <citation type="submission" date="2019-08" db="EMBL/GenBank/DDBJ databases">
        <title>Calorimonas adulescens gen. nov., sp. nov., an anaerobic thermophilic bacterium from Sakhalin hot spring.</title>
        <authorList>
            <person name="Khomyakova M.A."/>
            <person name="Merkel A.Y."/>
            <person name="Novikov A."/>
            <person name="Bonch-Osmolovskaya E.A."/>
            <person name="Slobodkin A.I."/>
        </authorList>
    </citation>
    <scope>NUCLEOTIDE SEQUENCE [LARGE SCALE GENOMIC DNA]</scope>
    <source>
        <strain evidence="4 5">A05MB</strain>
    </source>
</reference>
<keyword evidence="5" id="KW-1185">Reference proteome</keyword>
<dbReference type="AlphaFoldDB" id="A0A5D8QD76"/>
<name>A0A5D8QD76_9THEO</name>
<feature type="transmembrane region" description="Helical" evidence="2">
    <location>
        <begin position="115"/>
        <end position="131"/>
    </location>
</feature>
<dbReference type="SUPFAM" id="SSF103481">
    <property type="entry name" value="Multidrug resistance efflux transporter EmrE"/>
    <property type="match status" value="2"/>
</dbReference>
<comment type="similarity">
    <text evidence="1">Belongs to the EamA transporter family.</text>
</comment>
<gene>
    <name evidence="4" type="ORF">FWJ32_08490</name>
</gene>
<protein>
    <submittedName>
        <fullName evidence="4">EamA family transporter</fullName>
    </submittedName>
</protein>
<feature type="domain" description="EamA" evidence="3">
    <location>
        <begin position="6"/>
        <end position="128"/>
    </location>
</feature>
<feature type="transmembrane region" description="Helical" evidence="2">
    <location>
        <begin position="89"/>
        <end position="109"/>
    </location>
</feature>
<comment type="caution">
    <text evidence="4">The sequence shown here is derived from an EMBL/GenBank/DDBJ whole genome shotgun (WGS) entry which is preliminary data.</text>
</comment>
<feature type="transmembrane region" description="Helical" evidence="2">
    <location>
        <begin position="58"/>
        <end position="77"/>
    </location>
</feature>
<dbReference type="PANTHER" id="PTHR22911">
    <property type="entry name" value="ACYL-MALONYL CONDENSING ENZYME-RELATED"/>
    <property type="match status" value="1"/>
</dbReference>
<evidence type="ECO:0000313" key="5">
    <source>
        <dbReference type="Proteomes" id="UP000322976"/>
    </source>
</evidence>
<proteinExistence type="inferred from homology"/>
<keyword evidence="2" id="KW-0472">Membrane</keyword>
<feature type="transmembrane region" description="Helical" evidence="2">
    <location>
        <begin position="34"/>
        <end position="52"/>
    </location>
</feature>
<accession>A0A5D8QD76</accession>
<evidence type="ECO:0000259" key="3">
    <source>
        <dbReference type="Pfam" id="PF00892"/>
    </source>
</evidence>
<dbReference type="GO" id="GO:0016020">
    <property type="term" value="C:membrane"/>
    <property type="evidence" value="ECO:0007669"/>
    <property type="project" value="InterPro"/>
</dbReference>
<feature type="transmembrane region" description="Helical" evidence="2">
    <location>
        <begin position="213"/>
        <end position="233"/>
    </location>
</feature>
<evidence type="ECO:0000313" key="4">
    <source>
        <dbReference type="EMBL" id="TZE81756.1"/>
    </source>
</evidence>
<dbReference type="PANTHER" id="PTHR22911:SF137">
    <property type="entry name" value="SOLUTE CARRIER FAMILY 35 MEMBER G2-RELATED"/>
    <property type="match status" value="1"/>
</dbReference>
<feature type="transmembrane region" description="Helical" evidence="2">
    <location>
        <begin position="6"/>
        <end position="22"/>
    </location>
</feature>
<dbReference type="Pfam" id="PF00892">
    <property type="entry name" value="EamA"/>
    <property type="match status" value="2"/>
</dbReference>
<keyword evidence="2" id="KW-0812">Transmembrane</keyword>
<dbReference type="EMBL" id="VTPS01000011">
    <property type="protein sequence ID" value="TZE81756.1"/>
    <property type="molecule type" value="Genomic_DNA"/>
</dbReference>
<feature type="transmembrane region" description="Helical" evidence="2">
    <location>
        <begin position="181"/>
        <end position="201"/>
    </location>
</feature>
<evidence type="ECO:0000256" key="1">
    <source>
        <dbReference type="ARBA" id="ARBA00007362"/>
    </source>
</evidence>
<feature type="domain" description="EamA" evidence="3">
    <location>
        <begin position="150"/>
        <end position="282"/>
    </location>
</feature>
<dbReference type="InterPro" id="IPR037185">
    <property type="entry name" value="EmrE-like"/>
</dbReference>